<dbReference type="EMBL" id="QTUC01000001">
    <property type="protein sequence ID" value="REF36218.1"/>
    <property type="molecule type" value="Genomic_DNA"/>
</dbReference>
<dbReference type="SUPFAM" id="SSF56327">
    <property type="entry name" value="LDH C-terminal domain-like"/>
    <property type="match status" value="1"/>
</dbReference>
<dbReference type="InterPro" id="IPR001236">
    <property type="entry name" value="Lactate/malate_DH_N"/>
</dbReference>
<evidence type="ECO:0000256" key="9">
    <source>
        <dbReference type="PIRSR" id="PIRSR000102-3"/>
    </source>
</evidence>
<dbReference type="NCBIfam" id="NF003916">
    <property type="entry name" value="PRK05442.1"/>
    <property type="match status" value="1"/>
</dbReference>
<evidence type="ECO:0000256" key="11">
    <source>
        <dbReference type="RuleBase" id="RU003369"/>
    </source>
</evidence>
<feature type="binding site" evidence="9">
    <location>
        <begin position="107"/>
        <end position="109"/>
    </location>
    <ligand>
        <name>NAD(+)</name>
        <dbReference type="ChEBI" id="CHEBI:57540"/>
    </ligand>
</feature>
<feature type="binding site" evidence="9">
    <location>
        <position position="83"/>
    </location>
    <ligand>
        <name>NAD(+)</name>
        <dbReference type="ChEBI" id="CHEBI:57540"/>
    </ligand>
</feature>
<evidence type="ECO:0000256" key="6">
    <source>
        <dbReference type="ARBA" id="ARBA00048313"/>
    </source>
</evidence>
<dbReference type="FunFam" id="3.40.50.720:FF:000010">
    <property type="entry name" value="Malate dehydrogenase"/>
    <property type="match status" value="1"/>
</dbReference>
<evidence type="ECO:0000256" key="5">
    <source>
        <dbReference type="ARBA" id="ARBA00023027"/>
    </source>
</evidence>
<organism evidence="14 15">
    <name type="scientific">Thermasporomyces composti</name>
    <dbReference type="NCBI Taxonomy" id="696763"/>
    <lineage>
        <taxon>Bacteria</taxon>
        <taxon>Bacillati</taxon>
        <taxon>Actinomycetota</taxon>
        <taxon>Actinomycetes</taxon>
        <taxon>Propionibacteriales</taxon>
        <taxon>Nocardioidaceae</taxon>
        <taxon>Thermasporomyces</taxon>
    </lineage>
</organism>
<dbReference type="InterPro" id="IPR001557">
    <property type="entry name" value="L-lactate/malate_DH"/>
</dbReference>
<dbReference type="AlphaFoldDB" id="A0A3D9V3C3"/>
<evidence type="ECO:0000256" key="1">
    <source>
        <dbReference type="ARBA" id="ARBA00009613"/>
    </source>
</evidence>
<dbReference type="NCBIfam" id="TIGR01759">
    <property type="entry name" value="MalateDH-SF1"/>
    <property type="match status" value="1"/>
</dbReference>
<dbReference type="InterPro" id="IPR022383">
    <property type="entry name" value="Lactate/malate_DH_C"/>
</dbReference>
<dbReference type="FunFam" id="3.90.110.10:FF:000002">
    <property type="entry name" value="Malate dehydrogenase"/>
    <property type="match status" value="1"/>
</dbReference>
<dbReference type="Gene3D" id="3.40.50.720">
    <property type="entry name" value="NAD(P)-binding Rossmann-like Domain"/>
    <property type="match status" value="1"/>
</dbReference>
<accession>A0A3D9V3C3</accession>
<evidence type="ECO:0000256" key="3">
    <source>
        <dbReference type="ARBA" id="ARBA00020382"/>
    </source>
</evidence>
<dbReference type="PANTHER" id="PTHR23382">
    <property type="entry name" value="MALATE DEHYDROGENASE"/>
    <property type="match status" value="1"/>
</dbReference>
<keyword evidence="4 11" id="KW-0560">Oxidoreductase</keyword>
<dbReference type="GO" id="GO:0030060">
    <property type="term" value="F:L-malate dehydrogenase (NAD+) activity"/>
    <property type="evidence" value="ECO:0007669"/>
    <property type="project" value="UniProtKB-EC"/>
</dbReference>
<proteinExistence type="inferred from homology"/>
<dbReference type="PIRSF" id="PIRSF000102">
    <property type="entry name" value="Lac_mal_DH"/>
    <property type="match status" value="1"/>
</dbReference>
<feature type="binding site" evidence="8">
    <location>
        <position position="76"/>
    </location>
    <ligand>
        <name>substrate</name>
    </ligand>
</feature>
<dbReference type="GO" id="GO:0006099">
    <property type="term" value="P:tricarboxylic acid cycle"/>
    <property type="evidence" value="ECO:0007669"/>
    <property type="project" value="UniProtKB-KW"/>
</dbReference>
<dbReference type="GO" id="GO:0006108">
    <property type="term" value="P:malate metabolic process"/>
    <property type="evidence" value="ECO:0007669"/>
    <property type="project" value="InterPro"/>
</dbReference>
<name>A0A3D9V3C3_THECX</name>
<keyword evidence="10" id="KW-0816">Tricarboxylic acid cycle</keyword>
<evidence type="ECO:0000256" key="8">
    <source>
        <dbReference type="PIRSR" id="PIRSR000102-2"/>
    </source>
</evidence>
<gene>
    <name evidence="14" type="ORF">DFJ64_1619</name>
</gene>
<evidence type="ECO:0000313" key="14">
    <source>
        <dbReference type="EMBL" id="REF36218.1"/>
    </source>
</evidence>
<feature type="binding site" evidence="8">
    <location>
        <position position="140"/>
    </location>
    <ligand>
        <name>substrate</name>
    </ligand>
</feature>
<evidence type="ECO:0000259" key="12">
    <source>
        <dbReference type="Pfam" id="PF00056"/>
    </source>
</evidence>
<keyword evidence="5 9" id="KW-0520">NAD</keyword>
<sequence>MAAAAEASTVPTPVVPRLLEIEPAMAALEGVVMELEDCAFPLLADVVYTSDRDVALDGCSWALLLGATPRKQGMERGDLLSANAGIFRPIGEALAAHAADDVRVLVVGNPCNTNCLIARAHAPDIPDDRWFAMTRLDENRAKAQLAQKAGVPVGQVSNVAIWGNHSATQYPDPFNARIGGRPAPEVIDDDPWLRGEFVEKVQKRGAEIIAARGKSSGASAANAVVDSVRALAFGTPPGDWTSMAVLSHGEYGVPEGLSFSFPIASDGTSWHVVEGLEHDEEARVRLRTTTEELELEGALVAHLLSRS</sequence>
<comment type="caution">
    <text evidence="14">The sequence shown here is derived from an EMBL/GenBank/DDBJ whole genome shotgun (WGS) entry which is preliminary data.</text>
</comment>
<evidence type="ECO:0000256" key="2">
    <source>
        <dbReference type="ARBA" id="ARBA00012995"/>
    </source>
</evidence>
<reference evidence="14 15" key="1">
    <citation type="submission" date="2018-08" db="EMBL/GenBank/DDBJ databases">
        <title>Sequencing the genomes of 1000 actinobacteria strains.</title>
        <authorList>
            <person name="Klenk H.-P."/>
        </authorList>
    </citation>
    <scope>NUCLEOTIDE SEQUENCE [LARGE SCALE GENOMIC DNA]</scope>
    <source>
        <strain evidence="14 15">DSM 22891</strain>
    </source>
</reference>
<dbReference type="RefSeq" id="WP_245941009.1">
    <property type="nucleotide sequence ID" value="NZ_QTUC01000001.1"/>
</dbReference>
<dbReference type="EC" id="1.1.1.37" evidence="2 10"/>
<keyword evidence="15" id="KW-1185">Reference proteome</keyword>
<feature type="active site" description="Proton acceptor" evidence="7">
    <location>
        <position position="165"/>
    </location>
</feature>
<evidence type="ECO:0000256" key="4">
    <source>
        <dbReference type="ARBA" id="ARBA00023002"/>
    </source>
</evidence>
<comment type="catalytic activity">
    <reaction evidence="6 10">
        <text>(S)-malate + NAD(+) = oxaloacetate + NADH + H(+)</text>
        <dbReference type="Rhea" id="RHEA:21432"/>
        <dbReference type="ChEBI" id="CHEBI:15378"/>
        <dbReference type="ChEBI" id="CHEBI:15589"/>
        <dbReference type="ChEBI" id="CHEBI:16452"/>
        <dbReference type="ChEBI" id="CHEBI:57540"/>
        <dbReference type="ChEBI" id="CHEBI:57945"/>
        <dbReference type="EC" id="1.1.1.37"/>
    </reaction>
</comment>
<evidence type="ECO:0000256" key="7">
    <source>
        <dbReference type="PIRSR" id="PIRSR000102-1"/>
    </source>
</evidence>
<dbReference type="SUPFAM" id="SSF51735">
    <property type="entry name" value="NAD(P)-binding Rossmann-fold domains"/>
    <property type="match status" value="1"/>
</dbReference>
<comment type="similarity">
    <text evidence="1">Belongs to the LDH/MDH superfamily. MDH type 2 family.</text>
</comment>
<feature type="domain" description="Lactate/malate dehydrogenase N-terminal" evidence="12">
    <location>
        <begin position="18"/>
        <end position="123"/>
    </location>
</feature>
<dbReference type="Proteomes" id="UP000256485">
    <property type="component" value="Unassembled WGS sequence"/>
</dbReference>
<feature type="domain" description="Lactate/malate dehydrogenase C-terminal" evidence="13">
    <location>
        <begin position="134"/>
        <end position="294"/>
    </location>
</feature>
<dbReference type="InterPro" id="IPR001252">
    <property type="entry name" value="Malate_DH_AS"/>
</dbReference>
<dbReference type="Gene3D" id="3.90.110.10">
    <property type="entry name" value="Lactate dehydrogenase/glycoside hydrolase, family 4, C-terminal"/>
    <property type="match status" value="1"/>
</dbReference>
<dbReference type="InterPro" id="IPR010945">
    <property type="entry name" value="Malate_DH_type2"/>
</dbReference>
<dbReference type="Pfam" id="PF00056">
    <property type="entry name" value="Ldh_1_N"/>
    <property type="match status" value="1"/>
</dbReference>
<dbReference type="Pfam" id="PF02866">
    <property type="entry name" value="Ldh_1_C"/>
    <property type="match status" value="1"/>
</dbReference>
<protein>
    <recommendedName>
        <fullName evidence="3 10">Malate dehydrogenase</fullName>
        <ecNumber evidence="2 10">1.1.1.37</ecNumber>
    </recommendedName>
</protein>
<dbReference type="PROSITE" id="PS00068">
    <property type="entry name" value="MDH"/>
    <property type="match status" value="1"/>
</dbReference>
<feature type="binding site" evidence="8">
    <location>
        <position position="109"/>
    </location>
    <ligand>
        <name>substrate</name>
    </ligand>
</feature>
<evidence type="ECO:0000256" key="10">
    <source>
        <dbReference type="RuleBase" id="RU000422"/>
    </source>
</evidence>
<evidence type="ECO:0000259" key="13">
    <source>
        <dbReference type="Pfam" id="PF02866"/>
    </source>
</evidence>
<evidence type="ECO:0000313" key="15">
    <source>
        <dbReference type="Proteomes" id="UP000256485"/>
    </source>
</evidence>
<dbReference type="InterPro" id="IPR015955">
    <property type="entry name" value="Lactate_DH/Glyco_Ohase_4_C"/>
</dbReference>
<feature type="binding site" evidence="8">
    <location>
        <position position="70"/>
    </location>
    <ligand>
        <name>substrate</name>
    </ligand>
</feature>
<dbReference type="InterPro" id="IPR036291">
    <property type="entry name" value="NAD(P)-bd_dom_sf"/>
</dbReference>